<evidence type="ECO:0000313" key="2">
    <source>
        <dbReference type="EMBL" id="CAI8028713.1"/>
    </source>
</evidence>
<dbReference type="GO" id="GO:0016740">
    <property type="term" value="F:transferase activity"/>
    <property type="evidence" value="ECO:0007669"/>
    <property type="project" value="UniProtKB-KW"/>
</dbReference>
<dbReference type="Proteomes" id="UP001174909">
    <property type="component" value="Unassembled WGS sequence"/>
</dbReference>
<gene>
    <name evidence="2" type="ORF">GBAR_LOCUS16335</name>
</gene>
<keyword evidence="2" id="KW-0808">Transferase</keyword>
<reference evidence="2" key="1">
    <citation type="submission" date="2023-03" db="EMBL/GenBank/DDBJ databases">
        <authorList>
            <person name="Steffen K."/>
            <person name="Cardenas P."/>
        </authorList>
    </citation>
    <scope>NUCLEOTIDE SEQUENCE</scope>
</reference>
<keyword evidence="3" id="KW-1185">Reference proteome</keyword>
<feature type="signal peptide" evidence="1">
    <location>
        <begin position="1"/>
        <end position="22"/>
    </location>
</feature>
<accession>A0AA35SGG1</accession>
<keyword evidence="1" id="KW-0732">Signal</keyword>
<feature type="chain" id="PRO_5041263646" evidence="1">
    <location>
        <begin position="23"/>
        <end position="340"/>
    </location>
</feature>
<dbReference type="AlphaFoldDB" id="A0AA35SGG1"/>
<comment type="caution">
    <text evidence="2">The sequence shown here is derived from an EMBL/GenBank/DDBJ whole genome shotgun (WGS) entry which is preliminary data.</text>
</comment>
<protein>
    <submittedName>
        <fullName evidence="2">EGF domain-specific O-linked N-acetylglucosamine transferase</fullName>
    </submittedName>
</protein>
<sequence>MCSPLWTLLLLATCLCPQTLRALKESYRRGHDGSTVDEMLARLGEGPALFTDAGATSTCEDSTCEEREGGLCWGYERDCTEDNRLFVPRCDGSPKPWAQTMEGKMELFWTQADFGYVKKVVDSLAILCSPKGKIAEGASQLICSAQLRYCRARNLYMDLRRYRQMTEKQGTYRSFLEDIFEEGEIGGNCELDINRLRDNARHKSPLQSWYAELGGYSSVDFKVKEGEQCDEIVTRPTVFIKLDAVVNMYHHFCDFFNIYASQHVNGSFSDDVQIVIWDTTLSKEFRDPFIETWRAFTRHPVMKLAQFQGKRVSRLLRCVSRTSFSPCWLACNKASTIILI</sequence>
<dbReference type="EMBL" id="CASHTH010002356">
    <property type="protein sequence ID" value="CAI8028713.1"/>
    <property type="molecule type" value="Genomic_DNA"/>
</dbReference>
<evidence type="ECO:0000313" key="3">
    <source>
        <dbReference type="Proteomes" id="UP001174909"/>
    </source>
</evidence>
<evidence type="ECO:0000256" key="1">
    <source>
        <dbReference type="SAM" id="SignalP"/>
    </source>
</evidence>
<proteinExistence type="predicted"/>
<name>A0AA35SGG1_GEOBA</name>
<organism evidence="2 3">
    <name type="scientific">Geodia barretti</name>
    <name type="common">Barrett's horny sponge</name>
    <dbReference type="NCBI Taxonomy" id="519541"/>
    <lineage>
        <taxon>Eukaryota</taxon>
        <taxon>Metazoa</taxon>
        <taxon>Porifera</taxon>
        <taxon>Demospongiae</taxon>
        <taxon>Heteroscleromorpha</taxon>
        <taxon>Tetractinellida</taxon>
        <taxon>Astrophorina</taxon>
        <taxon>Geodiidae</taxon>
        <taxon>Geodia</taxon>
    </lineage>
</organism>